<reference evidence="2 3" key="1">
    <citation type="submission" date="2008-08" db="EMBL/GenBank/DDBJ databases">
        <authorList>
            <person name="Madupu R."/>
            <person name="Durkin A.S."/>
            <person name="Torralba M."/>
            <person name="Methe B."/>
            <person name="Sutton G.G."/>
            <person name="Strausberg R.L."/>
            <person name="Nelson K.E."/>
        </authorList>
    </citation>
    <scope>NUCLEOTIDE SEQUENCE [LARGE SCALE GENOMIC DNA]</scope>
    <source>
        <strain evidence="2 3">RM3267</strain>
    </source>
</reference>
<evidence type="ECO:0000256" key="1">
    <source>
        <dbReference type="SAM" id="MobiDB-lite"/>
    </source>
</evidence>
<comment type="caution">
    <text evidence="2">The sequence shown here is derived from an EMBL/GenBank/DDBJ whole genome shotgun (WGS) entry which is preliminary data.</text>
</comment>
<dbReference type="Proteomes" id="UP000003082">
    <property type="component" value="Unassembled WGS sequence"/>
</dbReference>
<dbReference type="AlphaFoldDB" id="B9CZ91"/>
<feature type="region of interest" description="Disordered" evidence="1">
    <location>
        <begin position="1"/>
        <end position="52"/>
    </location>
</feature>
<evidence type="ECO:0000313" key="2">
    <source>
        <dbReference type="EMBL" id="EEF14888.1"/>
    </source>
</evidence>
<sequence length="52" mass="5712">MPASHPATKPGSSNLPADQSAYVKRRAKTQGSGTRLKFTPQAKTVRKFKRAR</sequence>
<evidence type="ECO:0000313" key="3">
    <source>
        <dbReference type="Proteomes" id="UP000003082"/>
    </source>
</evidence>
<accession>B9CZ91</accession>
<gene>
    <name evidence="2" type="ORF">CAMRE0001_1674</name>
</gene>
<dbReference type="EMBL" id="ACFU01000003">
    <property type="protein sequence ID" value="EEF14888.1"/>
    <property type="molecule type" value="Genomic_DNA"/>
</dbReference>
<protein>
    <submittedName>
        <fullName evidence="2">Uncharacterized protein</fullName>
    </submittedName>
</protein>
<proteinExistence type="predicted"/>
<name>B9CZ91_CAMRE</name>
<organism evidence="2 3">
    <name type="scientific">Campylobacter rectus RM3267</name>
    <dbReference type="NCBI Taxonomy" id="553218"/>
    <lineage>
        <taxon>Bacteria</taxon>
        <taxon>Pseudomonadati</taxon>
        <taxon>Campylobacterota</taxon>
        <taxon>Epsilonproteobacteria</taxon>
        <taxon>Campylobacterales</taxon>
        <taxon>Campylobacteraceae</taxon>
        <taxon>Campylobacter</taxon>
    </lineage>
</organism>
<keyword evidence="3" id="KW-1185">Reference proteome</keyword>